<comment type="caution">
    <text evidence="3">The sequence shown here is derived from an EMBL/GenBank/DDBJ whole genome shotgun (WGS) entry which is preliminary data.</text>
</comment>
<feature type="compositionally biased region" description="Polar residues" evidence="1">
    <location>
        <begin position="136"/>
        <end position="146"/>
    </location>
</feature>
<keyword evidence="2" id="KW-0472">Membrane</keyword>
<evidence type="ECO:0000256" key="1">
    <source>
        <dbReference type="SAM" id="MobiDB-lite"/>
    </source>
</evidence>
<feature type="compositionally biased region" description="Polar residues" evidence="1">
    <location>
        <begin position="217"/>
        <end position="226"/>
    </location>
</feature>
<feature type="region of interest" description="Disordered" evidence="1">
    <location>
        <begin position="1"/>
        <end position="276"/>
    </location>
</feature>
<gene>
    <name evidence="3" type="ORF">MMYC01_207134</name>
</gene>
<accession>A0A175VWV3</accession>
<feature type="compositionally biased region" description="Pro residues" evidence="1">
    <location>
        <begin position="394"/>
        <end position="404"/>
    </location>
</feature>
<dbReference type="VEuPathDB" id="FungiDB:MMYC01_207134"/>
<evidence type="ECO:0000313" key="3">
    <source>
        <dbReference type="EMBL" id="KXX75214.1"/>
    </source>
</evidence>
<dbReference type="STRING" id="100816.A0A175VWV3"/>
<feature type="transmembrane region" description="Helical" evidence="2">
    <location>
        <begin position="871"/>
        <end position="891"/>
    </location>
</feature>
<feature type="region of interest" description="Disordered" evidence="1">
    <location>
        <begin position="687"/>
        <end position="746"/>
    </location>
</feature>
<name>A0A175VWV3_9PEZI</name>
<dbReference type="EMBL" id="LCTW02000286">
    <property type="protein sequence ID" value="KXX75214.1"/>
    <property type="molecule type" value="Genomic_DNA"/>
</dbReference>
<feature type="region of interest" description="Disordered" evidence="1">
    <location>
        <begin position="525"/>
        <end position="567"/>
    </location>
</feature>
<evidence type="ECO:0008006" key="5">
    <source>
        <dbReference type="Google" id="ProtNLM"/>
    </source>
</evidence>
<evidence type="ECO:0000313" key="4">
    <source>
        <dbReference type="Proteomes" id="UP000078237"/>
    </source>
</evidence>
<organism evidence="3 4">
    <name type="scientific">Madurella mycetomatis</name>
    <dbReference type="NCBI Taxonomy" id="100816"/>
    <lineage>
        <taxon>Eukaryota</taxon>
        <taxon>Fungi</taxon>
        <taxon>Dikarya</taxon>
        <taxon>Ascomycota</taxon>
        <taxon>Pezizomycotina</taxon>
        <taxon>Sordariomycetes</taxon>
        <taxon>Sordariomycetidae</taxon>
        <taxon>Sordariales</taxon>
        <taxon>Sordariales incertae sedis</taxon>
        <taxon>Madurella</taxon>
    </lineage>
</organism>
<feature type="compositionally biased region" description="Polar residues" evidence="1">
    <location>
        <begin position="44"/>
        <end position="71"/>
    </location>
</feature>
<sequence>MSAPPARHGPTTPLHERSNSQNNSRLGIRIVPYTPPRIDPENRAPSQASSRDNEGSRQCSGNYNDQATSNAGHGRRASWRGEVAEESVGAPGAALSSPTASGFSLARSRDERVSGVKPMPSPSGVGPARPTMPHLRSSSEVSTSIAAFNASALQQSRSDDSPSPASATSQPRRPLPRRKTFVAVHSDKTFSLVRHVPEPDVSASLTGSIRSPPLSYASRTPSAQERPSTDAWSDGRSTSLTGTSTTILDQSFSEPSPSSPSSRVSSSTHLAEDPIASSPWNYRLVGGLRKVPKTPDLKQKQPLYNTTAPSAETLLAPLPEATAPQDEEETPTRTVAAKASFTSVASEQTLDTVSEATNYKVYGPPSAAQGSSDSLFFNPAGPSNWEILDRSSPAPFPSSPPTIPPGSNENYVLHGAPSLSPSSSLVTVSQSPLPAYSQESLIVAPLRPAKRKSYERFGYYKQRSRETLRSRTGSVQSLRSIPSIIASQDPAQALLSAAPGSSAPQKAIAQRPAAQMIQAVPHQWSSQLSTVMSESEGGSEGDPTRSVSPLSEGSGHRRRSSLGWVSSLHSRQMQSISSSIVGQLEEAAATSGSDSLDRPQPSYSRAGPSQIRMVRDQDEHGDGLADLDHRPSKTGLSALFLSGNLSSRNLHSSGSSRANSFTSSIPAWAMVYYGSGERRWLGRSPSFLTSSSDAGDSRPPSPVFRGSESPNIDHFPQSIFSPRKRAREVQPTRGQRRAPDQASMDITPAQPAHDYRVVRSLKPQTSSIWSPHLQMDRRASRYSIWDPPSVSWSADSGILGKRNVQVVLFILGFILPLAWMVAALLPLPPNPKLQMFERDNTNGHPAFRYHQQLVEETRFESARWWRNLNRVMSVVGLLIIGAVITLAVVGVRQGWTVRS</sequence>
<keyword evidence="4" id="KW-1185">Reference proteome</keyword>
<feature type="region of interest" description="Disordered" evidence="1">
    <location>
        <begin position="292"/>
        <end position="333"/>
    </location>
</feature>
<feature type="transmembrane region" description="Helical" evidence="2">
    <location>
        <begin position="806"/>
        <end position="827"/>
    </location>
</feature>
<feature type="compositionally biased region" description="Low complexity" evidence="1">
    <location>
        <begin position="237"/>
        <end position="267"/>
    </location>
</feature>
<feature type="compositionally biased region" description="Low complexity" evidence="1">
    <location>
        <begin position="161"/>
        <end position="172"/>
    </location>
</feature>
<proteinExistence type="predicted"/>
<feature type="region of interest" description="Disordered" evidence="1">
    <location>
        <begin position="584"/>
        <end position="611"/>
    </location>
</feature>
<feature type="region of interest" description="Disordered" evidence="1">
    <location>
        <begin position="386"/>
        <end position="410"/>
    </location>
</feature>
<evidence type="ECO:0000256" key="2">
    <source>
        <dbReference type="SAM" id="Phobius"/>
    </source>
</evidence>
<dbReference type="OrthoDB" id="4153178at2759"/>
<reference evidence="3 4" key="1">
    <citation type="journal article" date="2016" name="Genome Announc.">
        <title>Genome Sequence of Madurella mycetomatis mm55, Isolated from a Human Mycetoma Case in Sudan.</title>
        <authorList>
            <person name="Smit S."/>
            <person name="Derks M.F."/>
            <person name="Bervoets S."/>
            <person name="Fahal A."/>
            <person name="van Leeuwen W."/>
            <person name="van Belkum A."/>
            <person name="van de Sande W.W."/>
        </authorList>
    </citation>
    <scope>NUCLEOTIDE SEQUENCE [LARGE SCALE GENOMIC DNA]</scope>
    <source>
        <strain evidence="4">mm55</strain>
    </source>
</reference>
<dbReference type="AlphaFoldDB" id="A0A175VWV3"/>
<keyword evidence="2" id="KW-1133">Transmembrane helix</keyword>
<protein>
    <recommendedName>
        <fullName evidence="5">Serine-rich protein</fullName>
    </recommendedName>
</protein>
<keyword evidence="2" id="KW-0812">Transmembrane</keyword>
<dbReference type="Proteomes" id="UP000078237">
    <property type="component" value="Unassembled WGS sequence"/>
</dbReference>